<gene>
    <name evidence="3" type="ORF">L0Y14_04755</name>
</gene>
<evidence type="ECO:0000313" key="4">
    <source>
        <dbReference type="Proteomes" id="UP001056649"/>
    </source>
</evidence>
<reference evidence="3" key="1">
    <citation type="journal article" date="2022" name="Mol. Ecol. Resour.">
        <title>The complete and closed genome of the facultative generalist Candidatus Endoriftia persephone from deep-sea hydrothermal vents.</title>
        <authorList>
            <person name="de Oliveira A.L."/>
            <person name="Srivastava A."/>
            <person name="Espada-Hinojosa S."/>
            <person name="Bright M."/>
        </authorList>
    </citation>
    <scope>NUCLEOTIDE SEQUENCE</scope>
    <source>
        <strain evidence="3">Tica-EPR-9o50.N</strain>
    </source>
</reference>
<dbReference type="EMBL" id="CP090569">
    <property type="protein sequence ID" value="USF88550.1"/>
    <property type="molecule type" value="Genomic_DNA"/>
</dbReference>
<keyword evidence="4" id="KW-1185">Reference proteome</keyword>
<dbReference type="Pfam" id="PF07589">
    <property type="entry name" value="PEP-CTERM"/>
    <property type="match status" value="1"/>
</dbReference>
<evidence type="ECO:0000256" key="1">
    <source>
        <dbReference type="SAM" id="SignalP"/>
    </source>
</evidence>
<protein>
    <submittedName>
        <fullName evidence="3">PEP-CTERM sorting domain-containing protein</fullName>
    </submittedName>
</protein>
<proteinExistence type="predicted"/>
<sequence length="247" mass="28346">MKKLLSCSGIYLSLSLLLHSTSSFAVYQFLDMNTLPTEEGWSVWAAEGGSAEIITVADGTYNDSDVLEIKGNSYYEFFAPNDWKNNVNQNHYKWWWVETRMRVLANEQGSGDPFIWINEADQLSIFSFFEDGVKFTYPETTDLISFDTSDWLTYYLMGSIFDNKVYLQVEKEGTLLIDDWFIYEPSWPGSGTPGLIFGNGGGNSYQRTQWDYFTYSIPEPSSIFLMGTGLIGIVSLKRHRKNTHKYQ</sequence>
<accession>A0A9J7A0B0</accession>
<dbReference type="RefSeq" id="WP_081417689.1">
    <property type="nucleotide sequence ID" value="NZ_CP090569.1"/>
</dbReference>
<dbReference type="AlphaFoldDB" id="A0A9J7A0B0"/>
<organism evidence="3 4">
    <name type="scientific">Candidatus Endoriftia persephonae</name>
    <dbReference type="NCBI Taxonomy" id="393765"/>
    <lineage>
        <taxon>Bacteria</taxon>
        <taxon>Pseudomonadati</taxon>
        <taxon>Pseudomonadota</taxon>
        <taxon>Gammaproteobacteria</taxon>
        <taxon>Chromatiales</taxon>
        <taxon>Sedimenticolaceae</taxon>
        <taxon>Candidatus Endoriftia</taxon>
    </lineage>
</organism>
<feature type="domain" description="Ice-binding protein C-terminal" evidence="2">
    <location>
        <begin position="216"/>
        <end position="238"/>
    </location>
</feature>
<dbReference type="KEGG" id="eps:L0Y14_04755"/>
<evidence type="ECO:0000259" key="2">
    <source>
        <dbReference type="Pfam" id="PF07589"/>
    </source>
</evidence>
<feature type="signal peptide" evidence="1">
    <location>
        <begin position="1"/>
        <end position="25"/>
    </location>
</feature>
<dbReference type="Proteomes" id="UP001056649">
    <property type="component" value="Chromosome"/>
</dbReference>
<feature type="chain" id="PRO_5039891907" evidence="1">
    <location>
        <begin position="26"/>
        <end position="247"/>
    </location>
</feature>
<evidence type="ECO:0000313" key="3">
    <source>
        <dbReference type="EMBL" id="USF88550.1"/>
    </source>
</evidence>
<dbReference type="InterPro" id="IPR013424">
    <property type="entry name" value="Ice-binding_C"/>
</dbReference>
<dbReference type="NCBIfam" id="TIGR02595">
    <property type="entry name" value="PEP_CTERM"/>
    <property type="match status" value="1"/>
</dbReference>
<name>A0A9J7A0B0_9GAMM</name>
<keyword evidence="1" id="KW-0732">Signal</keyword>